<dbReference type="AlphaFoldDB" id="A0A380T8C3"/>
<dbReference type="CDD" id="cd03358">
    <property type="entry name" value="LbH_WxcM_N_like"/>
    <property type="match status" value="1"/>
</dbReference>
<protein>
    <submittedName>
        <fullName evidence="1">Transferase hexapeptide repeat containing protein</fullName>
    </submittedName>
</protein>
<keyword evidence="1" id="KW-0808">Transferase</keyword>
<gene>
    <name evidence="1" type="ORF">DF3PB_120009</name>
</gene>
<name>A0A380T8C3_9ZZZZ</name>
<dbReference type="PANTHER" id="PTHR43300">
    <property type="entry name" value="ACETYLTRANSFERASE"/>
    <property type="match status" value="1"/>
</dbReference>
<accession>A0A380T8C3</accession>
<evidence type="ECO:0000313" key="1">
    <source>
        <dbReference type="EMBL" id="SUS04142.1"/>
    </source>
</evidence>
<dbReference type="InterPro" id="IPR050179">
    <property type="entry name" value="Trans_hexapeptide_repeat"/>
</dbReference>
<dbReference type="InterPro" id="IPR011004">
    <property type="entry name" value="Trimer_LpxA-like_sf"/>
</dbReference>
<dbReference type="GO" id="GO:0016740">
    <property type="term" value="F:transferase activity"/>
    <property type="evidence" value="ECO:0007669"/>
    <property type="project" value="UniProtKB-KW"/>
</dbReference>
<proteinExistence type="predicted"/>
<sequence>MAIREDVQLGKNVSIPQPHMVNLYGCSIGDDTRVGPFVEIQADSSVGARCKISSHSFICTGVTIEDEVFIGHGVMFTNDLYPRATTEDGACQTAADWTLTPTRIRRRASIGSNCTVLAGVTVGEAALVGAGTVVTRSVPDGAVVAGVPGRVIGQVERSPCGDPAESKTEPVA</sequence>
<dbReference type="PANTHER" id="PTHR43300:SF4">
    <property type="entry name" value="ACYL-[ACYL-CARRIER-PROTEIN]--UDP-N-ACETYLGLUCOSAMINE O-ACYLTRANSFERASE"/>
    <property type="match status" value="1"/>
</dbReference>
<dbReference type="InterPro" id="IPR001451">
    <property type="entry name" value="Hexapep"/>
</dbReference>
<dbReference type="Gene3D" id="2.160.10.10">
    <property type="entry name" value="Hexapeptide repeat proteins"/>
    <property type="match status" value="1"/>
</dbReference>
<dbReference type="SUPFAM" id="SSF51161">
    <property type="entry name" value="Trimeric LpxA-like enzymes"/>
    <property type="match status" value="1"/>
</dbReference>
<reference evidence="1" key="1">
    <citation type="submission" date="2018-07" db="EMBL/GenBank/DDBJ databases">
        <authorList>
            <person name="Quirk P.G."/>
            <person name="Krulwich T.A."/>
        </authorList>
    </citation>
    <scope>NUCLEOTIDE SEQUENCE</scope>
</reference>
<dbReference type="EMBL" id="UIDG01000024">
    <property type="protein sequence ID" value="SUS04142.1"/>
    <property type="molecule type" value="Genomic_DNA"/>
</dbReference>
<organism evidence="1">
    <name type="scientific">metagenome</name>
    <dbReference type="NCBI Taxonomy" id="256318"/>
    <lineage>
        <taxon>unclassified sequences</taxon>
        <taxon>metagenomes</taxon>
    </lineage>
</organism>
<dbReference type="Pfam" id="PF00132">
    <property type="entry name" value="Hexapep"/>
    <property type="match status" value="2"/>
</dbReference>